<sequence length="237" mass="27292">MAAMHPSSSRSQSPARPSSEKQDVQHSHRRGRRLHHGCHSHAEHPRHPPLLPHGAHQLSHCDYAAFQPVFAHYLDLQRRLRLADLSTNETRCRWRSFASRWNRGGLPAAWYRPQMFLYVVRAQVEETAWRQREQVGGNDREPNDESLVHSDDSDNPLDHDSDHSDSTYARPDVLCHDQRAAEHYARLQELLPRISSRDDATAASSADCANYRHVLAALQRQQRRQEAASEMVEREPV</sequence>
<evidence type="ECO:0000256" key="1">
    <source>
        <dbReference type="SAM" id="MobiDB-lite"/>
    </source>
</evidence>
<dbReference type="eggNOG" id="ENOG502RA14">
    <property type="taxonomic scope" value="Eukaryota"/>
</dbReference>
<dbReference type="PANTHER" id="PTHR34117:SF1">
    <property type="entry name" value="STYLE CELL-CYCLE INHIBITOR 1"/>
    <property type="match status" value="1"/>
</dbReference>
<protein>
    <submittedName>
        <fullName evidence="2">Uncharacterized protein</fullName>
    </submittedName>
</protein>
<feature type="compositionally biased region" description="Low complexity" evidence="1">
    <location>
        <begin position="1"/>
        <end position="17"/>
    </location>
</feature>
<dbReference type="RefSeq" id="XP_014173986.1">
    <property type="nucleotide sequence ID" value="XM_014318511.1"/>
</dbReference>
<dbReference type="PANTHER" id="PTHR34117">
    <property type="entry name" value="STYLE CELL-CYCLE INHIBITOR 1"/>
    <property type="match status" value="1"/>
</dbReference>
<accession>F0XCA2</accession>
<reference evidence="2 3" key="1">
    <citation type="journal article" date="2011" name="Proc. Natl. Acad. Sci. U.S.A.">
        <title>Genome and transcriptome analyses of the mountain pine beetle-fungal symbiont Grosmannia clavigera, a lodgepole pine pathogen.</title>
        <authorList>
            <person name="DiGuistini S."/>
            <person name="Wang Y."/>
            <person name="Liao N.Y."/>
            <person name="Taylor G."/>
            <person name="Tanguay P."/>
            <person name="Feau N."/>
            <person name="Henrissat B."/>
            <person name="Chan S.K."/>
            <person name="Hesse-Orce U."/>
            <person name="Alamouti S.M."/>
            <person name="Tsui C.K.M."/>
            <person name="Docking R.T."/>
            <person name="Levasseur A."/>
            <person name="Haridas S."/>
            <person name="Robertson G."/>
            <person name="Birol I."/>
            <person name="Holt R.A."/>
            <person name="Marra M.A."/>
            <person name="Hamelin R.C."/>
            <person name="Hirst M."/>
            <person name="Jones S.J.M."/>
            <person name="Bohlmann J."/>
            <person name="Breuil C."/>
        </authorList>
    </citation>
    <scope>NUCLEOTIDE SEQUENCE [LARGE SCALE GENOMIC DNA]</scope>
    <source>
        <strain evidence="3">kw1407 / UAMH 11150</strain>
    </source>
</reference>
<gene>
    <name evidence="2" type="ORF">CMQ_1432</name>
</gene>
<dbReference type="AlphaFoldDB" id="F0XCA2"/>
<evidence type="ECO:0000313" key="3">
    <source>
        <dbReference type="Proteomes" id="UP000007796"/>
    </source>
</evidence>
<dbReference type="OrthoDB" id="2139939at2759"/>
<organism evidence="3">
    <name type="scientific">Grosmannia clavigera (strain kw1407 / UAMH 11150)</name>
    <name type="common">Blue stain fungus</name>
    <name type="synonym">Graphiocladiella clavigera</name>
    <dbReference type="NCBI Taxonomy" id="655863"/>
    <lineage>
        <taxon>Eukaryota</taxon>
        <taxon>Fungi</taxon>
        <taxon>Dikarya</taxon>
        <taxon>Ascomycota</taxon>
        <taxon>Pezizomycotina</taxon>
        <taxon>Sordariomycetes</taxon>
        <taxon>Sordariomycetidae</taxon>
        <taxon>Ophiostomatales</taxon>
        <taxon>Ophiostomataceae</taxon>
        <taxon>Leptographium</taxon>
    </lineage>
</organism>
<evidence type="ECO:0000313" key="2">
    <source>
        <dbReference type="EMBL" id="EFX04504.1"/>
    </source>
</evidence>
<dbReference type="EMBL" id="GL629765">
    <property type="protein sequence ID" value="EFX04504.1"/>
    <property type="molecule type" value="Genomic_DNA"/>
</dbReference>
<dbReference type="GeneID" id="25974310"/>
<keyword evidence="3" id="KW-1185">Reference proteome</keyword>
<proteinExistence type="predicted"/>
<name>F0XCA2_GROCL</name>
<feature type="region of interest" description="Disordered" evidence="1">
    <location>
        <begin position="131"/>
        <end position="169"/>
    </location>
</feature>
<dbReference type="InParanoid" id="F0XCA2"/>
<dbReference type="HOGENOM" id="CLU_1170741_0_0_1"/>
<dbReference type="InterPro" id="IPR044688">
    <property type="entry name" value="SCI-1-like"/>
</dbReference>
<dbReference type="Proteomes" id="UP000007796">
    <property type="component" value="Unassembled WGS sequence"/>
</dbReference>
<feature type="compositionally biased region" description="Basic and acidic residues" evidence="1">
    <location>
        <begin position="131"/>
        <end position="165"/>
    </location>
</feature>
<feature type="region of interest" description="Disordered" evidence="1">
    <location>
        <begin position="1"/>
        <end position="33"/>
    </location>
</feature>